<dbReference type="GO" id="GO:0045490">
    <property type="term" value="P:pectin catabolic process"/>
    <property type="evidence" value="ECO:0007669"/>
    <property type="project" value="UniProtKB-UniPathway"/>
</dbReference>
<dbReference type="UniPathway" id="UPA00545">
    <property type="reaction ID" value="UER00823"/>
</dbReference>
<dbReference type="SUPFAM" id="SSF51126">
    <property type="entry name" value="Pectin lyase-like"/>
    <property type="match status" value="1"/>
</dbReference>
<dbReference type="Gene3D" id="2.160.20.10">
    <property type="entry name" value="Single-stranded right-handed beta-helix, Pectin lyase-like"/>
    <property type="match status" value="1"/>
</dbReference>
<dbReference type="EC" id="3.1.1.11" evidence="3"/>
<evidence type="ECO:0000313" key="7">
    <source>
        <dbReference type="EMBL" id="CAD5318250.1"/>
    </source>
</evidence>
<keyword evidence="5" id="KW-0063">Aspartyl esterase</keyword>
<dbReference type="InterPro" id="IPR011050">
    <property type="entry name" value="Pectin_lyase_fold/virulence"/>
</dbReference>
<comment type="similarity">
    <text evidence="2">Belongs to the pectinesterase family.</text>
</comment>
<dbReference type="EMBL" id="LR881467">
    <property type="protein sequence ID" value="CAD5318250.1"/>
    <property type="molecule type" value="Genomic_DNA"/>
</dbReference>
<evidence type="ECO:0000259" key="6">
    <source>
        <dbReference type="Pfam" id="PF01095"/>
    </source>
</evidence>
<proteinExistence type="inferred from homology"/>
<reference evidence="7 8" key="1">
    <citation type="submission" date="2020-09" db="EMBL/GenBank/DDBJ databases">
        <authorList>
            <person name="Ashkenazy H."/>
        </authorList>
    </citation>
    <scope>NUCLEOTIDE SEQUENCE [LARGE SCALE GENOMIC DNA]</scope>
    <source>
        <strain evidence="8">cv. Cdm-0</strain>
    </source>
</reference>
<sequence length="123" mass="13631">MDVKAYTPIQDFSCVDRDLHGCGNFSNVQSAIDAVPDQSSSKTIFNSKLLENVTVNENKTNLIIQGRGYQNTSIEWNDTAKSTGNTAEDSFSFVVFAANFTAYNISFKNNGPNQILVKLMHKQ</sequence>
<dbReference type="PANTHER" id="PTHR31321">
    <property type="entry name" value="ACYL-COA THIOESTER HYDROLASE YBHC-RELATED"/>
    <property type="match status" value="1"/>
</dbReference>
<keyword evidence="4" id="KW-0378">Hydrolase</keyword>
<protein>
    <recommendedName>
        <fullName evidence="3">pectinesterase</fullName>
        <ecNumber evidence="3">3.1.1.11</ecNumber>
    </recommendedName>
</protein>
<evidence type="ECO:0000256" key="2">
    <source>
        <dbReference type="ARBA" id="ARBA00008891"/>
    </source>
</evidence>
<dbReference type="PANTHER" id="PTHR31321:SF73">
    <property type="entry name" value="PECTINESTERASE 14-RELATED"/>
    <property type="match status" value="1"/>
</dbReference>
<evidence type="ECO:0000256" key="3">
    <source>
        <dbReference type="ARBA" id="ARBA00013229"/>
    </source>
</evidence>
<comment type="pathway">
    <text evidence="1">Glycan metabolism; pectin degradation; 2-dehydro-3-deoxy-D-gluconate from pectin: step 1/5.</text>
</comment>
<evidence type="ECO:0000256" key="4">
    <source>
        <dbReference type="ARBA" id="ARBA00022801"/>
    </source>
</evidence>
<accession>A0A7G2EA36</accession>
<evidence type="ECO:0000256" key="1">
    <source>
        <dbReference type="ARBA" id="ARBA00005184"/>
    </source>
</evidence>
<dbReference type="Proteomes" id="UP000516314">
    <property type="component" value="Chromosome 2"/>
</dbReference>
<evidence type="ECO:0000256" key="5">
    <source>
        <dbReference type="ARBA" id="ARBA00023085"/>
    </source>
</evidence>
<gene>
    <name evidence="7" type="ORF">AT9943_LOCUS6486</name>
</gene>
<dbReference type="InterPro" id="IPR012334">
    <property type="entry name" value="Pectin_lyas_fold"/>
</dbReference>
<feature type="domain" description="Pectinesterase catalytic" evidence="6">
    <location>
        <begin position="20"/>
        <end position="112"/>
    </location>
</feature>
<dbReference type="GO" id="GO:0030599">
    <property type="term" value="F:pectinesterase activity"/>
    <property type="evidence" value="ECO:0007669"/>
    <property type="project" value="UniProtKB-EC"/>
</dbReference>
<evidence type="ECO:0000313" key="8">
    <source>
        <dbReference type="Proteomes" id="UP000516314"/>
    </source>
</evidence>
<dbReference type="GO" id="GO:0042545">
    <property type="term" value="P:cell wall modification"/>
    <property type="evidence" value="ECO:0007669"/>
    <property type="project" value="InterPro"/>
</dbReference>
<dbReference type="Pfam" id="PF01095">
    <property type="entry name" value="Pectinesterase"/>
    <property type="match status" value="1"/>
</dbReference>
<organism evidence="7 8">
    <name type="scientific">Arabidopsis thaliana</name>
    <name type="common">Mouse-ear cress</name>
    <dbReference type="NCBI Taxonomy" id="3702"/>
    <lineage>
        <taxon>Eukaryota</taxon>
        <taxon>Viridiplantae</taxon>
        <taxon>Streptophyta</taxon>
        <taxon>Embryophyta</taxon>
        <taxon>Tracheophyta</taxon>
        <taxon>Spermatophyta</taxon>
        <taxon>Magnoliopsida</taxon>
        <taxon>eudicotyledons</taxon>
        <taxon>Gunneridae</taxon>
        <taxon>Pentapetalae</taxon>
        <taxon>rosids</taxon>
        <taxon>malvids</taxon>
        <taxon>Brassicales</taxon>
        <taxon>Brassicaceae</taxon>
        <taxon>Camelineae</taxon>
        <taxon>Arabidopsis</taxon>
    </lineage>
</organism>
<dbReference type="AlphaFoldDB" id="A0A7G2EA36"/>
<name>A0A7G2EA36_ARATH</name>
<dbReference type="InterPro" id="IPR000070">
    <property type="entry name" value="Pectinesterase_cat"/>
</dbReference>